<proteinExistence type="predicted"/>
<dbReference type="Pfam" id="PF13468">
    <property type="entry name" value="Glyoxalase_3"/>
    <property type="match status" value="1"/>
</dbReference>
<protein>
    <recommendedName>
        <fullName evidence="1">Glyoxalase-like domain-containing protein</fullName>
    </recommendedName>
</protein>
<dbReference type="AlphaFoldDB" id="A0A1B9GKW9"/>
<dbReference type="Gene3D" id="3.10.180.10">
    <property type="entry name" value="2,3-Dihydroxybiphenyl 1,2-Dioxygenase, domain 1"/>
    <property type="match status" value="1"/>
</dbReference>
<dbReference type="InterPro" id="IPR025870">
    <property type="entry name" value="Glyoxalase-like_dom"/>
</dbReference>
<feature type="domain" description="Glyoxalase-like" evidence="1">
    <location>
        <begin position="13"/>
        <end position="203"/>
    </location>
</feature>
<dbReference type="EMBL" id="KV700131">
    <property type="protein sequence ID" value="OCF31724.1"/>
    <property type="molecule type" value="Genomic_DNA"/>
</dbReference>
<gene>
    <name evidence="2" type="ORF">I316_06531</name>
</gene>
<dbReference type="PANTHER" id="PTHR40265">
    <property type="entry name" value="BLL2707 PROTEIN"/>
    <property type="match status" value="1"/>
</dbReference>
<organism evidence="2 3">
    <name type="scientific">Kwoniella heveanensis BCC8398</name>
    <dbReference type="NCBI Taxonomy" id="1296120"/>
    <lineage>
        <taxon>Eukaryota</taxon>
        <taxon>Fungi</taxon>
        <taxon>Dikarya</taxon>
        <taxon>Basidiomycota</taxon>
        <taxon>Agaricomycotina</taxon>
        <taxon>Tremellomycetes</taxon>
        <taxon>Tremellales</taxon>
        <taxon>Cryptococcaceae</taxon>
        <taxon>Kwoniella</taxon>
    </lineage>
</organism>
<accession>A0A1B9GKW9</accession>
<dbReference type="InterPro" id="IPR029068">
    <property type="entry name" value="Glyas_Bleomycin-R_OHBP_Dase"/>
</dbReference>
<reference evidence="2 3" key="1">
    <citation type="submission" date="2013-07" db="EMBL/GenBank/DDBJ databases">
        <title>The Genome Sequence of Cryptococcus heveanensis BCC8398.</title>
        <authorList>
            <consortium name="The Broad Institute Genome Sequencing Platform"/>
            <person name="Cuomo C."/>
            <person name="Litvintseva A."/>
            <person name="Chen Y."/>
            <person name="Heitman J."/>
            <person name="Sun S."/>
            <person name="Springer D."/>
            <person name="Dromer F."/>
            <person name="Young S.K."/>
            <person name="Zeng Q."/>
            <person name="Gargeya S."/>
            <person name="Fitzgerald M."/>
            <person name="Abouelleil A."/>
            <person name="Alvarado L."/>
            <person name="Berlin A.M."/>
            <person name="Chapman S.B."/>
            <person name="Dewar J."/>
            <person name="Goldberg J."/>
            <person name="Griggs A."/>
            <person name="Gujja S."/>
            <person name="Hansen M."/>
            <person name="Howarth C."/>
            <person name="Imamovic A."/>
            <person name="Larimer J."/>
            <person name="McCowan C."/>
            <person name="Murphy C."/>
            <person name="Pearson M."/>
            <person name="Priest M."/>
            <person name="Roberts A."/>
            <person name="Saif S."/>
            <person name="Shea T."/>
            <person name="Sykes S."/>
            <person name="Wortman J."/>
            <person name="Nusbaum C."/>
            <person name="Birren B."/>
        </authorList>
    </citation>
    <scope>NUCLEOTIDE SEQUENCE [LARGE SCALE GENOMIC DNA]</scope>
    <source>
        <strain evidence="2 3">BCC8398</strain>
    </source>
</reference>
<sequence length="294" mass="31612">MSSTTTALPHVKLDHIVLLLPLEQLRNPPSWLTDYFTVIPGGKHAGGVTENSLILLQDGVYIELIAFSEGVSDEQRAKHFWGKKPYGIIDYAFTISVKTSEPTDIETEFEKLLVIWREAGVDEGLIPPRLAEGGRTRPDGTKIEWKIASPQDERARGTANFWCIDVTPRNLRVPLSKETTTHPSGASGVASLSFNAPSDGNALLELSKLFGSYLKPSSSNDTGIITNSRFTIATPVDAHHAVGGGSELILTEKGVVSSGKTGAVELKLAFSTAGGESKVVRGDIEGQTVELAFV</sequence>
<dbReference type="Proteomes" id="UP000092666">
    <property type="component" value="Unassembled WGS sequence"/>
</dbReference>
<dbReference type="OrthoDB" id="408973at2759"/>
<name>A0A1B9GKW9_9TREE</name>
<evidence type="ECO:0000313" key="2">
    <source>
        <dbReference type="EMBL" id="OCF31724.1"/>
    </source>
</evidence>
<evidence type="ECO:0000259" key="1">
    <source>
        <dbReference type="Pfam" id="PF13468"/>
    </source>
</evidence>
<evidence type="ECO:0000313" key="3">
    <source>
        <dbReference type="Proteomes" id="UP000092666"/>
    </source>
</evidence>
<keyword evidence="3" id="KW-1185">Reference proteome</keyword>
<reference evidence="3" key="2">
    <citation type="submission" date="2013-12" db="EMBL/GenBank/DDBJ databases">
        <title>Evolution of pathogenesis and genome organization in the Tremellales.</title>
        <authorList>
            <person name="Cuomo C."/>
            <person name="Litvintseva A."/>
            <person name="Heitman J."/>
            <person name="Chen Y."/>
            <person name="Sun S."/>
            <person name="Springer D."/>
            <person name="Dromer F."/>
            <person name="Young S."/>
            <person name="Zeng Q."/>
            <person name="Chapman S."/>
            <person name="Gujja S."/>
            <person name="Saif S."/>
            <person name="Birren B."/>
        </authorList>
    </citation>
    <scope>NUCLEOTIDE SEQUENCE [LARGE SCALE GENOMIC DNA]</scope>
    <source>
        <strain evidence="3">BCC8398</strain>
    </source>
</reference>
<dbReference type="PANTHER" id="PTHR40265:SF1">
    <property type="entry name" value="GLYOXALASE-LIKE DOMAIN-CONTAINING PROTEIN"/>
    <property type="match status" value="1"/>
</dbReference>